<evidence type="ECO:0000313" key="1">
    <source>
        <dbReference type="EMBL" id="SOS24406.1"/>
    </source>
</evidence>
<protein>
    <submittedName>
        <fullName evidence="1">Uncharacterized protein</fullName>
    </submittedName>
</protein>
<dbReference type="AlphaFoldDB" id="A0A1A7GIL2"/>
<accession>A0A1A7GIL2</accession>
<sequence length="102" mass="11149">MTDTGLAGSEHYSFTSDEDASRRFELGGVKLCPGHYELIEGQLHLMQQAVDEGVAARYVYQLEGVLLTLRMMEEISQADAEALRGYIQGKLSNALASLVSVP</sequence>
<proteinExistence type="predicted"/>
<reference evidence="2" key="1">
    <citation type="submission" date="2017-11" db="EMBL/GenBank/DDBJ databases">
        <authorList>
            <person name="Blom J."/>
        </authorList>
    </citation>
    <scope>NUCLEOTIDE SEQUENCE [LARGE SCALE GENOMIC DNA]</scope>
</reference>
<dbReference type="RefSeq" id="WP_015062120.1">
    <property type="nucleotide sequence ID" value="NZ_LT222319.1"/>
</dbReference>
<keyword evidence="2" id="KW-1185">Reference proteome</keyword>
<evidence type="ECO:0000313" key="2">
    <source>
        <dbReference type="Proteomes" id="UP000239025"/>
    </source>
</evidence>
<organism evidence="1 2">
    <name type="scientific">Pseudomonas cerasi</name>
    <dbReference type="NCBI Taxonomy" id="1583341"/>
    <lineage>
        <taxon>Bacteria</taxon>
        <taxon>Pseudomonadati</taxon>
        <taxon>Pseudomonadota</taxon>
        <taxon>Gammaproteobacteria</taxon>
        <taxon>Pseudomonadales</taxon>
        <taxon>Pseudomonadaceae</taxon>
        <taxon>Pseudomonas</taxon>
    </lineage>
</organism>
<dbReference type="Proteomes" id="UP000239025">
    <property type="component" value="Chromosome 1"/>
</dbReference>
<name>A0A1A7GIL2_9PSED</name>
<gene>
    <name evidence="1" type="ORF">PL963_05321</name>
</gene>
<dbReference type="EMBL" id="LT963395">
    <property type="protein sequence ID" value="SOS24406.1"/>
    <property type="molecule type" value="Genomic_DNA"/>
</dbReference>